<evidence type="ECO:0000313" key="4">
    <source>
        <dbReference type="Proteomes" id="UP000076405"/>
    </source>
</evidence>
<evidence type="ECO:0000313" key="3">
    <source>
        <dbReference type="Proteomes" id="UP000076244"/>
    </source>
</evidence>
<dbReference type="Gene3D" id="3.30.160.250">
    <property type="match status" value="1"/>
</dbReference>
<dbReference type="GeneID" id="68226194"/>
<dbReference type="AlphaFoldDB" id="A0AAC9B2F5"/>
<dbReference type="Proteomes" id="UP000076244">
    <property type="component" value="Chromosome"/>
</dbReference>
<evidence type="ECO:0000313" key="2">
    <source>
        <dbReference type="EMBL" id="AMV66865.1"/>
    </source>
</evidence>
<protein>
    <recommendedName>
        <fullName evidence="5">HicB-like antitoxin of toxin-antitoxin system domain-containing protein</fullName>
    </recommendedName>
</protein>
<keyword evidence="3" id="KW-1185">Reference proteome</keyword>
<dbReference type="KEGG" id="pdm:ADU72_0924"/>
<reference evidence="3 4" key="1">
    <citation type="journal article" date="2016" name="PLoS ONE">
        <title>The Identification of Novel Diagnostic Marker Genes for the Detection of Beer Spoiling Pediococcus damnosus Strains Using the BlAst Diagnostic Gene findEr.</title>
        <authorList>
            <person name="Behr J."/>
            <person name="Geissler A.J."/>
            <person name="Schmid J."/>
            <person name="Zehe A."/>
            <person name="Vogel R.F."/>
        </authorList>
    </citation>
    <scope>NUCLEOTIDE SEQUENCE [LARGE SCALE GENOMIC DNA]</scope>
    <source>
        <strain evidence="1 4">TMW 2.1533</strain>
        <strain evidence="2 3">TMW 2.1535</strain>
    </source>
</reference>
<name>A0AAC9B2F5_9LACO</name>
<accession>A0AAC9B2F5</accession>
<evidence type="ECO:0008006" key="5">
    <source>
        <dbReference type="Google" id="ProtNLM"/>
    </source>
</evidence>
<dbReference type="EMBL" id="CP012275">
    <property type="protein sequence ID" value="AMV63238.1"/>
    <property type="molecule type" value="Genomic_DNA"/>
</dbReference>
<evidence type="ECO:0000313" key="1">
    <source>
        <dbReference type="EMBL" id="AMV63238.1"/>
    </source>
</evidence>
<organism evidence="1 4">
    <name type="scientific">Pediococcus damnosus</name>
    <dbReference type="NCBI Taxonomy" id="51663"/>
    <lineage>
        <taxon>Bacteria</taxon>
        <taxon>Bacillati</taxon>
        <taxon>Bacillota</taxon>
        <taxon>Bacilli</taxon>
        <taxon>Lactobacillales</taxon>
        <taxon>Lactobacillaceae</taxon>
        <taxon>Pediococcus</taxon>
    </lineage>
</organism>
<dbReference type="RefSeq" id="WP_226996019.1">
    <property type="nucleotide sequence ID" value="NZ_BAAAXI010000165.1"/>
</dbReference>
<dbReference type="EMBL" id="CP012288">
    <property type="protein sequence ID" value="AMV66865.1"/>
    <property type="molecule type" value="Genomic_DNA"/>
</dbReference>
<dbReference type="Proteomes" id="UP000076405">
    <property type="component" value="Chromosome"/>
</dbReference>
<dbReference type="InterPro" id="IPR035069">
    <property type="entry name" value="TTHA1013/TTHA0281-like"/>
</dbReference>
<dbReference type="SUPFAM" id="SSF143100">
    <property type="entry name" value="TTHA1013/TTHA0281-like"/>
    <property type="match status" value="1"/>
</dbReference>
<sequence length="51" mass="5638">MTKPNYVVYPAIFDNEDNDGYYTVTFPDIPDTATDGKTLVEAIKNAPDALL</sequence>
<proteinExistence type="predicted"/>
<gene>
    <name evidence="1" type="ORF">ADU70_1768</name>
    <name evidence="2" type="ORF">ADU72_0924</name>
</gene>